<accession>A0ABT2ICB9</accession>
<comment type="caution">
    <text evidence="1">The sequence shown here is derived from an EMBL/GenBank/DDBJ whole genome shotgun (WGS) entry which is preliminary data.</text>
</comment>
<gene>
    <name evidence="1" type="ORF">NZD88_01685</name>
</gene>
<sequence length="61" mass="6905">MKISIKGKNVAEIVKNITFEQQQIKMNNGHEFISKLIEKVGSGNKLEFNFLRLAIPADPSF</sequence>
<keyword evidence="2" id="KW-1185">Reference proteome</keyword>
<proteinExistence type="predicted"/>
<dbReference type="Proteomes" id="UP001142057">
    <property type="component" value="Unassembled WGS sequence"/>
</dbReference>
<name>A0ABT2ICB9_9FLAO</name>
<evidence type="ECO:0000313" key="2">
    <source>
        <dbReference type="Proteomes" id="UP001142057"/>
    </source>
</evidence>
<evidence type="ECO:0000313" key="1">
    <source>
        <dbReference type="EMBL" id="MCT2406264.1"/>
    </source>
</evidence>
<dbReference type="EMBL" id="JANZQH010000001">
    <property type="protein sequence ID" value="MCT2406264.1"/>
    <property type="molecule type" value="Genomic_DNA"/>
</dbReference>
<dbReference type="RefSeq" id="WP_259826921.1">
    <property type="nucleotide sequence ID" value="NZ_JANZQH010000001.1"/>
</dbReference>
<organism evidence="1 2">
    <name type="scientific">Chryseobacterium pyrolae</name>
    <dbReference type="NCBI Taxonomy" id="2987481"/>
    <lineage>
        <taxon>Bacteria</taxon>
        <taxon>Pseudomonadati</taxon>
        <taxon>Bacteroidota</taxon>
        <taxon>Flavobacteriia</taxon>
        <taxon>Flavobacteriales</taxon>
        <taxon>Weeksellaceae</taxon>
        <taxon>Chryseobacterium group</taxon>
        <taxon>Chryseobacterium</taxon>
    </lineage>
</organism>
<protein>
    <submittedName>
        <fullName evidence="1">Uncharacterized protein</fullName>
    </submittedName>
</protein>
<reference evidence="1" key="1">
    <citation type="submission" date="2022-08" db="EMBL/GenBank/DDBJ databases">
        <title>Chryseobacterium antibioticum,isolated from the rhizosphere soil of Pyrola in Tibet.</title>
        <authorList>
            <person name="Kan Y."/>
        </authorList>
    </citation>
    <scope>NUCLEOTIDE SEQUENCE</scope>
    <source>
        <strain evidence="1">Pc2-12</strain>
    </source>
</reference>